<evidence type="ECO:0000313" key="2">
    <source>
        <dbReference type="Proteomes" id="UP000025238"/>
    </source>
</evidence>
<dbReference type="AlphaFoldDB" id="A0A023WZA8"/>
<organism evidence="1 2">
    <name type="scientific">Stutzerimonas stutzeri</name>
    <name type="common">Pseudomonas stutzeri</name>
    <dbReference type="NCBI Taxonomy" id="316"/>
    <lineage>
        <taxon>Bacteria</taxon>
        <taxon>Pseudomonadati</taxon>
        <taxon>Pseudomonadota</taxon>
        <taxon>Gammaproteobacteria</taxon>
        <taxon>Pseudomonadales</taxon>
        <taxon>Pseudomonadaceae</taxon>
        <taxon>Stutzerimonas</taxon>
    </lineage>
</organism>
<dbReference type="PATRIC" id="fig|316.97.peg.447"/>
<dbReference type="Proteomes" id="UP000025238">
    <property type="component" value="Chromosome"/>
</dbReference>
<sequence>MKAGILHQLIKPLGSRRGGAIRPSVHGFDAIRQLAAADLQRPLRFPYTARQFPDEKSRAL</sequence>
<evidence type="ECO:0000313" key="1">
    <source>
        <dbReference type="EMBL" id="AHY45065.1"/>
    </source>
</evidence>
<accession>A0A023WZA8</accession>
<dbReference type="EMBL" id="CP007509">
    <property type="protein sequence ID" value="AHY45065.1"/>
    <property type="molecule type" value="Genomic_DNA"/>
</dbReference>
<proteinExistence type="predicted"/>
<reference evidence="1 2" key="1">
    <citation type="submission" date="2014-03" db="EMBL/GenBank/DDBJ databases">
        <title>Complete genome sequence of Pseudomonas stutzeri 19SMN4.</title>
        <authorList>
            <person name="Brunet-Galmes I."/>
            <person name="Nogales B."/>
            <person name="Busquets A."/>
            <person name="Pena A."/>
            <person name="Gomila M."/>
            <person name="Garcia-Valdes E."/>
            <person name="Lalucat J."/>
            <person name="Bennasar A."/>
            <person name="Bosch R."/>
        </authorList>
    </citation>
    <scope>NUCLEOTIDE SEQUENCE [LARGE SCALE GENOMIC DNA]</scope>
    <source>
        <strain evidence="1 2">19SMN4</strain>
    </source>
</reference>
<name>A0A023WZA8_STUST</name>
<protein>
    <submittedName>
        <fullName evidence="1">Uncharacterized protein</fullName>
    </submittedName>
</protein>
<gene>
    <name evidence="1" type="ORF">UIB01_02195</name>
</gene>
<dbReference type="KEGG" id="pstu:UIB01_02195"/>